<dbReference type="STRING" id="89059.LAC1533_2263"/>
<dbReference type="Proteomes" id="UP000051491">
    <property type="component" value="Unassembled WGS sequence"/>
</dbReference>
<feature type="transmembrane region" description="Helical" evidence="1">
    <location>
        <begin position="28"/>
        <end position="46"/>
    </location>
</feature>
<dbReference type="Pfam" id="PF16069">
    <property type="entry name" value="DUF4811"/>
    <property type="match status" value="1"/>
</dbReference>
<dbReference type="RefSeq" id="WP_010495952.1">
    <property type="nucleotide sequence ID" value="NZ_JQBK01000090.1"/>
</dbReference>
<proteinExistence type="predicted"/>
<comment type="caution">
    <text evidence="2">The sequence shown here is derived from an EMBL/GenBank/DDBJ whole genome shotgun (WGS) entry which is preliminary data.</text>
</comment>
<sequence length="247" mass="27781">MILATLVIGAVAAFLCYVYIKPVVWRTIGTLLSAVLLVGSLVMLTMNSNSHYGMHKVTTTKTTQIYPASSKNGLNIMLYQPIGTNGKETVQVYKETLDQKKPSHTQANEYTVANNHIKRTNAKSATLQVKETRWKFKSNGYKFWFGISGMQNKLVKRSNTFNLPKDWLYLSTTQVKALQKKMSGMKTKAGQAKVKEQAQQYVSQKMKAAIMKDPSLATDKAKQAQLAKQYGQEFQQQMIKKIVAEVK</sequence>
<evidence type="ECO:0000313" key="2">
    <source>
        <dbReference type="EMBL" id="KRN81033.1"/>
    </source>
</evidence>
<dbReference type="InterPro" id="IPR032083">
    <property type="entry name" value="DUF4811"/>
</dbReference>
<dbReference type="PATRIC" id="fig|89059.3.peg.2327"/>
<evidence type="ECO:0000256" key="1">
    <source>
        <dbReference type="SAM" id="Phobius"/>
    </source>
</evidence>
<name>A0A0R2JVE1_9LACO</name>
<dbReference type="EMBL" id="JQBK01000090">
    <property type="protein sequence ID" value="KRN81033.1"/>
    <property type="molecule type" value="Genomic_DNA"/>
</dbReference>
<organism evidence="2 3">
    <name type="scientific">Ligilactobacillus acidipiscis</name>
    <dbReference type="NCBI Taxonomy" id="89059"/>
    <lineage>
        <taxon>Bacteria</taxon>
        <taxon>Bacillati</taxon>
        <taxon>Bacillota</taxon>
        <taxon>Bacilli</taxon>
        <taxon>Lactobacillales</taxon>
        <taxon>Lactobacillaceae</taxon>
        <taxon>Ligilactobacillus</taxon>
    </lineage>
</organism>
<reference evidence="2 3" key="1">
    <citation type="journal article" date="2015" name="Genome Announc.">
        <title>Expanding the biotechnology potential of lactobacilli through comparative genomics of 213 strains and associated genera.</title>
        <authorList>
            <person name="Sun Z."/>
            <person name="Harris H.M."/>
            <person name="McCann A."/>
            <person name="Guo C."/>
            <person name="Argimon S."/>
            <person name="Zhang W."/>
            <person name="Yang X."/>
            <person name="Jeffery I.B."/>
            <person name="Cooney J.C."/>
            <person name="Kagawa T.F."/>
            <person name="Liu W."/>
            <person name="Song Y."/>
            <person name="Salvetti E."/>
            <person name="Wrobel A."/>
            <person name="Rasinkangas P."/>
            <person name="Parkhill J."/>
            <person name="Rea M.C."/>
            <person name="O'Sullivan O."/>
            <person name="Ritari J."/>
            <person name="Douillard F.P."/>
            <person name="Paul Ross R."/>
            <person name="Yang R."/>
            <person name="Briner A.E."/>
            <person name="Felis G.E."/>
            <person name="de Vos W.M."/>
            <person name="Barrangou R."/>
            <person name="Klaenhammer T.R."/>
            <person name="Caufield P.W."/>
            <person name="Cui Y."/>
            <person name="Zhang H."/>
            <person name="O'Toole P.W."/>
        </authorList>
    </citation>
    <scope>NUCLEOTIDE SEQUENCE [LARGE SCALE GENOMIC DNA]</scope>
    <source>
        <strain evidence="2 3">DSM 15353</strain>
    </source>
</reference>
<evidence type="ECO:0008006" key="4">
    <source>
        <dbReference type="Google" id="ProtNLM"/>
    </source>
</evidence>
<keyword evidence="1" id="KW-0812">Transmembrane</keyword>
<dbReference type="OrthoDB" id="2249491at2"/>
<accession>A0A0R2JVE1</accession>
<protein>
    <recommendedName>
        <fullName evidence="4">DUF4811 domain-containing protein</fullName>
    </recommendedName>
</protein>
<gene>
    <name evidence="2" type="ORF">IV43_GL002207</name>
</gene>
<keyword evidence="1" id="KW-0472">Membrane</keyword>
<dbReference type="AlphaFoldDB" id="A0A0R2JVE1"/>
<keyword evidence="1" id="KW-1133">Transmembrane helix</keyword>
<evidence type="ECO:0000313" key="3">
    <source>
        <dbReference type="Proteomes" id="UP000051491"/>
    </source>
</evidence>